<sequence>MRKYLTVLAMTLFLSGCAEPLPEERRDYVGQWQGTGMELLILKDGTVAYERIKGGGSTSVNAPLKEFVGDDFTVGILFMTTTFDVSSPPHEVDGVWKMTVDGVELTRVSE</sequence>
<keyword evidence="2" id="KW-1185">Reference proteome</keyword>
<dbReference type="AlphaFoldDB" id="A0A918VQ07"/>
<dbReference type="RefSeq" id="WP_189401636.1">
    <property type="nucleotide sequence ID" value="NZ_BMXA01000004.1"/>
</dbReference>
<name>A0A918VQ07_9GAMM</name>
<evidence type="ECO:0000313" key="1">
    <source>
        <dbReference type="EMBL" id="GHA13904.1"/>
    </source>
</evidence>
<dbReference type="Proteomes" id="UP000614811">
    <property type="component" value="Unassembled WGS sequence"/>
</dbReference>
<comment type="caution">
    <text evidence="1">The sequence shown here is derived from an EMBL/GenBank/DDBJ whole genome shotgun (WGS) entry which is preliminary data.</text>
</comment>
<dbReference type="EMBL" id="BMXA01000004">
    <property type="protein sequence ID" value="GHA13904.1"/>
    <property type="molecule type" value="Genomic_DNA"/>
</dbReference>
<evidence type="ECO:0000313" key="2">
    <source>
        <dbReference type="Proteomes" id="UP000614811"/>
    </source>
</evidence>
<gene>
    <name evidence="1" type="ORF">GCM10008090_24600</name>
</gene>
<accession>A0A918VQ07</accession>
<protein>
    <submittedName>
        <fullName evidence="1">Uncharacterized protein</fullName>
    </submittedName>
</protein>
<proteinExistence type="predicted"/>
<reference evidence="1" key="2">
    <citation type="submission" date="2020-09" db="EMBL/GenBank/DDBJ databases">
        <authorList>
            <person name="Sun Q."/>
            <person name="Kim S."/>
        </authorList>
    </citation>
    <scope>NUCLEOTIDE SEQUENCE</scope>
    <source>
        <strain evidence="1">KCTC 12711</strain>
    </source>
</reference>
<dbReference type="PROSITE" id="PS51257">
    <property type="entry name" value="PROKAR_LIPOPROTEIN"/>
    <property type="match status" value="1"/>
</dbReference>
<organism evidence="1 2">
    <name type="scientific">Arenicella chitinivorans</name>
    <dbReference type="NCBI Taxonomy" id="1329800"/>
    <lineage>
        <taxon>Bacteria</taxon>
        <taxon>Pseudomonadati</taxon>
        <taxon>Pseudomonadota</taxon>
        <taxon>Gammaproteobacteria</taxon>
        <taxon>Arenicellales</taxon>
        <taxon>Arenicellaceae</taxon>
        <taxon>Arenicella</taxon>
    </lineage>
</organism>
<reference evidence="1" key="1">
    <citation type="journal article" date="2014" name="Int. J. Syst. Evol. Microbiol.">
        <title>Complete genome sequence of Corynebacterium casei LMG S-19264T (=DSM 44701T), isolated from a smear-ripened cheese.</title>
        <authorList>
            <consortium name="US DOE Joint Genome Institute (JGI-PGF)"/>
            <person name="Walter F."/>
            <person name="Albersmeier A."/>
            <person name="Kalinowski J."/>
            <person name="Ruckert C."/>
        </authorList>
    </citation>
    <scope>NUCLEOTIDE SEQUENCE</scope>
    <source>
        <strain evidence="1">KCTC 12711</strain>
    </source>
</reference>